<accession>A0ABY1C015</accession>
<feature type="compositionally biased region" description="Acidic residues" evidence="9">
    <location>
        <begin position="1522"/>
        <end position="1531"/>
    </location>
</feature>
<feature type="compositionally biased region" description="Pro residues" evidence="9">
    <location>
        <begin position="2216"/>
        <end position="2230"/>
    </location>
</feature>
<evidence type="ECO:0000313" key="12">
    <source>
        <dbReference type="EMBL" id="SET43620.1"/>
    </source>
</evidence>
<evidence type="ECO:0000256" key="7">
    <source>
        <dbReference type="ARBA" id="ARBA00023237"/>
    </source>
</evidence>
<evidence type="ECO:0000256" key="9">
    <source>
        <dbReference type="SAM" id="MobiDB-lite"/>
    </source>
</evidence>
<dbReference type="InterPro" id="IPR050330">
    <property type="entry name" value="Bact_OuterMem_StrucFunc"/>
</dbReference>
<feature type="compositionally biased region" description="Basic and acidic residues" evidence="9">
    <location>
        <begin position="2310"/>
        <end position="2324"/>
    </location>
</feature>
<evidence type="ECO:0000259" key="11">
    <source>
        <dbReference type="PROSITE" id="PS51123"/>
    </source>
</evidence>
<feature type="compositionally biased region" description="Basic and acidic residues" evidence="9">
    <location>
        <begin position="1764"/>
        <end position="1791"/>
    </location>
</feature>
<feature type="region of interest" description="Disordered" evidence="9">
    <location>
        <begin position="1512"/>
        <end position="1876"/>
    </location>
</feature>
<dbReference type="RefSeq" id="WP_083559702.1">
    <property type="nucleotide sequence ID" value="NZ_FOIB01000002.1"/>
</dbReference>
<evidence type="ECO:0000256" key="6">
    <source>
        <dbReference type="ARBA" id="ARBA00023136"/>
    </source>
</evidence>
<feature type="signal peptide" evidence="10">
    <location>
        <begin position="1"/>
        <end position="21"/>
    </location>
</feature>
<dbReference type="PROSITE" id="PS51123">
    <property type="entry name" value="OMPA_2"/>
    <property type="match status" value="1"/>
</dbReference>
<dbReference type="Pfam" id="PF18884">
    <property type="entry name" value="TSP3_bac"/>
    <property type="match status" value="4"/>
</dbReference>
<dbReference type="Gene3D" id="4.10.1080.10">
    <property type="entry name" value="TSP type-3 repeat"/>
    <property type="match status" value="3"/>
</dbReference>
<feature type="compositionally biased region" description="Basic and acidic residues" evidence="9">
    <location>
        <begin position="1680"/>
        <end position="1694"/>
    </location>
</feature>
<dbReference type="InterPro" id="IPR028974">
    <property type="entry name" value="TSP_type-3_rpt"/>
</dbReference>
<reference evidence="12 13" key="1">
    <citation type="submission" date="2016-10" db="EMBL/GenBank/DDBJ databases">
        <authorList>
            <person name="Varghese N."/>
            <person name="Submissions S."/>
        </authorList>
    </citation>
    <scope>NUCLEOTIDE SEQUENCE [LARGE SCALE GENOMIC DNA]</scope>
    <source>
        <strain evidence="12 13">DSM 16525</strain>
    </source>
</reference>
<dbReference type="Pfam" id="PF00691">
    <property type="entry name" value="OmpA"/>
    <property type="match status" value="1"/>
</dbReference>
<dbReference type="InterPro" id="IPR058184">
    <property type="entry name" value="AgmC-like_N"/>
</dbReference>
<evidence type="ECO:0000256" key="4">
    <source>
        <dbReference type="ARBA" id="ARBA00022729"/>
    </source>
</evidence>
<name>A0ABY1C015_MYXFU</name>
<organism evidence="12 13">
    <name type="scientific">Myxococcus fulvus</name>
    <dbReference type="NCBI Taxonomy" id="33"/>
    <lineage>
        <taxon>Bacteria</taxon>
        <taxon>Pseudomonadati</taxon>
        <taxon>Myxococcota</taxon>
        <taxon>Myxococcia</taxon>
        <taxon>Myxococcales</taxon>
        <taxon>Cystobacterineae</taxon>
        <taxon>Myxococcaceae</taxon>
        <taxon>Myxococcus</taxon>
    </lineage>
</organism>
<feature type="compositionally biased region" description="Basic and acidic residues" evidence="9">
    <location>
        <begin position="2273"/>
        <end position="2287"/>
    </location>
</feature>
<feature type="compositionally biased region" description="Low complexity" evidence="9">
    <location>
        <begin position="1625"/>
        <end position="1635"/>
    </location>
</feature>
<dbReference type="InterPro" id="IPR044016">
    <property type="entry name" value="Big_13"/>
</dbReference>
<feature type="compositionally biased region" description="Basic and acidic residues" evidence="9">
    <location>
        <begin position="2334"/>
        <end position="2349"/>
    </location>
</feature>
<dbReference type="InterPro" id="IPR013783">
    <property type="entry name" value="Ig-like_fold"/>
</dbReference>
<dbReference type="PANTHER" id="PTHR30329:SF21">
    <property type="entry name" value="LIPOPROTEIN YIAD-RELATED"/>
    <property type="match status" value="1"/>
</dbReference>
<evidence type="ECO:0000256" key="5">
    <source>
        <dbReference type="ARBA" id="ARBA00022837"/>
    </source>
</evidence>
<feature type="compositionally biased region" description="Acidic residues" evidence="9">
    <location>
        <begin position="1792"/>
        <end position="1807"/>
    </location>
</feature>
<proteinExistence type="predicted"/>
<dbReference type="Gene3D" id="2.60.40.10">
    <property type="entry name" value="Immunoglobulins"/>
    <property type="match status" value="11"/>
</dbReference>
<evidence type="ECO:0000256" key="8">
    <source>
        <dbReference type="PROSITE-ProRule" id="PRU00473"/>
    </source>
</evidence>
<feature type="chain" id="PRO_5047074877" evidence="10">
    <location>
        <begin position="22"/>
        <end position="2500"/>
    </location>
</feature>
<keyword evidence="6 8" id="KW-0472">Membrane</keyword>
<evidence type="ECO:0000256" key="2">
    <source>
        <dbReference type="ARBA" id="ARBA00004613"/>
    </source>
</evidence>
<dbReference type="NCBIfam" id="NF047640">
    <property type="entry name" value="gliding_AgmC_N"/>
    <property type="match status" value="1"/>
</dbReference>
<dbReference type="Proteomes" id="UP000183760">
    <property type="component" value="Unassembled WGS sequence"/>
</dbReference>
<keyword evidence="13" id="KW-1185">Reference proteome</keyword>
<dbReference type="InterPro" id="IPR059100">
    <property type="entry name" value="TSP3_bac"/>
</dbReference>
<comment type="subcellular location">
    <subcellularLocation>
        <location evidence="1">Cell outer membrane</location>
    </subcellularLocation>
    <subcellularLocation>
        <location evidence="2">Secreted</location>
    </subcellularLocation>
</comment>
<dbReference type="EMBL" id="FOIB01000002">
    <property type="protein sequence ID" value="SET43620.1"/>
    <property type="molecule type" value="Genomic_DNA"/>
</dbReference>
<keyword evidence="4 10" id="KW-0732">Signal</keyword>
<dbReference type="InterPro" id="IPR036737">
    <property type="entry name" value="OmpA-like_sf"/>
</dbReference>
<feature type="compositionally biased region" description="Basic and acidic residues" evidence="9">
    <location>
        <begin position="2240"/>
        <end position="2251"/>
    </location>
</feature>
<dbReference type="PRINTS" id="PR01021">
    <property type="entry name" value="OMPADOMAIN"/>
</dbReference>
<feature type="compositionally biased region" description="Gly residues" evidence="9">
    <location>
        <begin position="256"/>
        <end position="269"/>
    </location>
</feature>
<dbReference type="PANTHER" id="PTHR30329">
    <property type="entry name" value="STATOR ELEMENT OF FLAGELLAR MOTOR COMPLEX"/>
    <property type="match status" value="1"/>
</dbReference>
<comment type="caution">
    <text evidence="12">The sequence shown here is derived from an EMBL/GenBank/DDBJ whole genome shotgun (WGS) entry which is preliminary data.</text>
</comment>
<feature type="compositionally biased region" description="Basic and acidic residues" evidence="9">
    <location>
        <begin position="1651"/>
        <end position="1660"/>
    </location>
</feature>
<feature type="compositionally biased region" description="Acidic residues" evidence="9">
    <location>
        <begin position="1695"/>
        <end position="1728"/>
    </location>
</feature>
<feature type="region of interest" description="Disordered" evidence="9">
    <location>
        <begin position="256"/>
        <end position="286"/>
    </location>
</feature>
<evidence type="ECO:0000313" key="13">
    <source>
        <dbReference type="Proteomes" id="UP000183760"/>
    </source>
</evidence>
<dbReference type="CDD" id="cd07185">
    <property type="entry name" value="OmpA_C-like"/>
    <property type="match status" value="1"/>
</dbReference>
<dbReference type="NCBIfam" id="NF033510">
    <property type="entry name" value="Ca_tandemer"/>
    <property type="match status" value="10"/>
</dbReference>
<feature type="region of interest" description="Disordered" evidence="9">
    <location>
        <begin position="2461"/>
        <end position="2480"/>
    </location>
</feature>
<feature type="compositionally biased region" description="Basic and acidic residues" evidence="9">
    <location>
        <begin position="1827"/>
        <end position="1837"/>
    </location>
</feature>
<dbReference type="Gene3D" id="3.30.1330.60">
    <property type="entry name" value="OmpA-like domain"/>
    <property type="match status" value="1"/>
</dbReference>
<keyword evidence="3" id="KW-0964">Secreted</keyword>
<protein>
    <submittedName>
        <fullName evidence="12">Outer membrane protein OmpA</fullName>
    </submittedName>
</protein>
<dbReference type="InterPro" id="IPR006664">
    <property type="entry name" value="OMP_bac"/>
</dbReference>
<dbReference type="SUPFAM" id="SSF103088">
    <property type="entry name" value="OmpA-like"/>
    <property type="match status" value="1"/>
</dbReference>
<keyword evidence="7" id="KW-0998">Cell outer membrane</keyword>
<feature type="compositionally biased region" description="Acidic residues" evidence="9">
    <location>
        <begin position="2252"/>
        <end position="2272"/>
    </location>
</feature>
<dbReference type="InterPro" id="IPR006665">
    <property type="entry name" value="OmpA-like"/>
</dbReference>
<evidence type="ECO:0000256" key="1">
    <source>
        <dbReference type="ARBA" id="ARBA00004442"/>
    </source>
</evidence>
<feature type="region of interest" description="Disordered" evidence="9">
    <location>
        <begin position="2210"/>
        <end position="2361"/>
    </location>
</feature>
<feature type="domain" description="OmpA-like" evidence="11">
    <location>
        <begin position="2373"/>
        <end position="2491"/>
    </location>
</feature>
<sequence>MPVVGLLALLCAALAAPAAHAEPDRFHLGNGTTALTVSVPNTVINTYTRVTAAVPVGQNFVTVASSTGFAVGNLVMVYQAAGLTAPASGNQTPIDMSAAANAPVGRWEFARIQALTATRLTFSAPLTVAFAANTGTQAIRVPEYTTVTVNASGSIVAAPWDGTTGGVLIFLATGAVTNNGAIHADGRGFRGGIFWNGSGDGCTGINQNYPGGAQKGEGVVLTAYDNADPFVTGSSGYGNIANGAGGGICHNSGGGGGGGAGAGGKGGRTWSGDEPPSRDVGGRGGTRMDYSPVSTLLFGGGGGAGHSNDDFGGGGSAAGGIVYIRAASIGGTGRISSNGIAGENARDDANDAAGGGGSGGTVSLRVTGNLSCNNNLVTANGGNGGSTTFAEHGTGGGGGGGRILFQGATVACAATVTGGLPGTQPTATAPDGLTYGAIVGGVGVINTLPGAFVTPSAPVVVTPANGSVTGVRPPISGTATPNSSVVISVDGVVLATVQANALGEFTYTPTVDLAVGAHTVNAVSVLNGATSVVSNTNTFTVQSALPPPVISTPANGAVLLASPTQITGTASGGATMVDLTINGTTYANIPVTSGTWTFTVPGTLADGVYNLSARSRDTTRTSTATTSTFTVDTQTAVAVTTPAEGAVLTNPVVTYSGTGEPGATVTVVVDGVTVGTVTVGAGGTWSVPVATPLVDGPHTVTATAEDAQGHTATDTNTFTVDSTTSVAVTTPAEGAVLTNPVVTYSGTGEPGATVTVVVDGTTVGTVTVGAGGTWSVPVAAPLADGPHTVTATAQDVSGNTATDSNTFVVDSGTSVAVTSPAEGAVLTNATVTYSGTGEPGATVTVVVDGVTVGTVTVGAGGTWSVPVATPLADGPHTVTATATDTNGNTATDTNTFTVDATTSVAVTTPAEGAVLTNPVVTYSGTAEPGATVTVSVDGTVIDTVTAGPDGSWSLPVATPLDDGSHTVSVTATDTSGNTATDSNTFTVDTGTNVAVTTPAEGAVLTTGTVTYSGTAEPGAEVTVSVDGNTVGTVTADPSGNWSIPGNSSLADGSHTVTATAEDAQGHTATDSNTFTVDTSTRVAITTPGEGAVVNTAEVTYTGTAEPGAEVTVTVDGTVVGTVTADPSGNWSIPGNSSLADGPHTVSVTAEDEHGHTATDTHTFTVNTSTTVEITTPADGAVLDNGVVTYSGTGEPGATVTVVVDGNTVGTVTVSAGGTWSVPVAATLADGSHTVTATAEDDEGNTATDTNTFTVDTATNVAITTPAEGAVLDDGVVTYSGTGEVGATVTVVVDGVTVGTATVGAGGTWSLPVATPLADGSHTVTATAEDAQGNTATDTNTFTVDAETSVAITTPAEGAVLTTGTVTYSGTGEPGATVTVVVDGTTVGTVTVGVDGTWSVPVSTPLVDGPHSVTATAEDTNGNTATDTNTFTVDTVPDTRITASPPASSGSATADFSFETVVADPNATFECAIDGGAFTPCTSPTQFTGLAEGEHTFQVRAVDADGDVDPTPASFTWTIGLDSDGDGLTDSDEIARGTDPNNPDTDGDGISDGIEVNTGGTDPLDDDSDDDGVLDGNEDKDHDGIVDPDETDPNKADTDGDGLQDGTELGITEPQGTDTDATVFIPDADPTTTTDPLNRDTDGGSVFDGNEDANHNGRVDPGETDPNVAADDLDSDLDGVPDAREIELGMDPHDADSDDDGVPDGEDGLTDTDGDGIIDALDPDSDNDGLNDGTERGVTRETAGPGTNLDSPNFVPDADPTTTTDPKKPDTDGDGLRDGEEDKNHDGRRDATETDPNDADSDDDELSDGVEVKGSNATDPLNPDTDDDGLRDGQEDANHNGGLDNGETNPNDADTDRGGASDGDEVKGGSNPLDGNDDFIVVGRGCSTGGAGTFAPLALLLLALPLFGRLRRSSRAVAAGVAGGLVLAGTLVAQPAHAQVTPPRGASQSIDVQRYKPGPGAEDILGLHSARVQRHLGLNLGLSLNYASKPLNFLDPRSDRFITAVVSRQVGIDLMGAVGLFDRFEIGVVLPVTIQGSDPAPQVDPTLADGVSSGGIGDLRLVPKARIIDGEDFGLALAVPVVLPTAGGNDFLGGSGVAVQPKLVAEYGQRVRFAANVGVDLREKQVLRNVTAGNAFTYGLGTEIPFTLGRVPLAAEATVIGAIGLDEQDTEESPLELLAALKYRSAKGFSAHLGGGPGLTRGYGTPGYRLLAGFSFSPPPSPKPTAPPPPVDTDGDGIYDPDDRCPTQPEDKDGFEDADGCPDPDNDQDGILDGDDKCVNEPETKNGFEDEDGCPDVAPPVDTDGDGIFDPDDRCPNQPEDKDGFQDTDGCPDPDNDRDGIPDVADKCPLEPETINGFQDEDGCPDKGKVKVQVDGERILILEKVYFATGKDIILPRSFPLLKQVAAVLRANPQVELLRIEGHTDDQGNDAANLDLSRRRAANVRAFLVKEGIDAGRLESQGFGETKPVDTNKTAKGRENNRRVEFNILRVGKVEVERESP</sequence>
<evidence type="ECO:0000256" key="10">
    <source>
        <dbReference type="SAM" id="SignalP"/>
    </source>
</evidence>
<keyword evidence="5" id="KW-0106">Calcium</keyword>
<dbReference type="Pfam" id="PF19077">
    <property type="entry name" value="Big_13"/>
    <property type="match status" value="10"/>
</dbReference>
<gene>
    <name evidence="12" type="ORF">SAMN05443572_102268</name>
</gene>
<feature type="compositionally biased region" description="Acidic residues" evidence="9">
    <location>
        <begin position="1562"/>
        <end position="1575"/>
    </location>
</feature>
<evidence type="ECO:0000256" key="3">
    <source>
        <dbReference type="ARBA" id="ARBA00022525"/>
    </source>
</evidence>
<feature type="compositionally biased region" description="Basic and acidic residues" evidence="9">
    <location>
        <begin position="1853"/>
        <end position="1866"/>
    </location>
</feature>
<dbReference type="SUPFAM" id="SSF103647">
    <property type="entry name" value="TSP type-3 repeat"/>
    <property type="match status" value="2"/>
</dbReference>